<dbReference type="OrthoDB" id="9444602at2759"/>
<comment type="subcellular location">
    <subcellularLocation>
        <location evidence="1 11">Cell membrane</location>
        <topology evidence="1 11">Multi-pass membrane protein</topology>
    </subcellularLocation>
</comment>
<evidence type="ECO:0000256" key="11">
    <source>
        <dbReference type="RuleBase" id="RU363047"/>
    </source>
</evidence>
<keyword evidence="8 10" id="KW-0807">Transducer</keyword>
<dbReference type="GeneID" id="101588323"/>
<comment type="function">
    <text evidence="9">Possible taste receptor.</text>
</comment>
<evidence type="ECO:0000256" key="2">
    <source>
        <dbReference type="ARBA" id="ARBA00022475"/>
    </source>
</evidence>
<keyword evidence="11" id="KW-0552">Olfaction</keyword>
<keyword evidence="11" id="KW-0716">Sensory transduction</keyword>
<keyword evidence="4 11" id="KW-1133">Transmembrane helix</keyword>
<evidence type="ECO:0000256" key="9">
    <source>
        <dbReference type="ARBA" id="ARBA00053672"/>
    </source>
</evidence>
<dbReference type="RefSeq" id="XP_012373248.1">
    <property type="nucleotide sequence ID" value="XM_012517794.1"/>
</dbReference>
<dbReference type="FunFam" id="1.20.1070.10:FF:000015">
    <property type="entry name" value="Olfactory receptor"/>
    <property type="match status" value="1"/>
</dbReference>
<sequence>MEPRNQTVDLQFLLLKLTDDPGLQPLLFSLFLAMYLVTILGNLLIILAISSDPHLHTPIYSFLSDLSFTDLCLSTSILPKMLLNIQSQNHHISYTACFSQGFFVLMFLVLENCLLSAMAYDRYVTICQPLMYSTIMNPQFCFQFILVSLSTGIVDTMVHTVMLLQLSFCTDLEIPNFCELAQAIKPARSDTLINYILVYILSVLLGGSSLSGIIFSYSQIICSLLRMPSSGRKYKAPSTCGSHLLVVLLFYGTGFGVYISSAVTGSSRMSAVA</sequence>
<evidence type="ECO:0000256" key="5">
    <source>
        <dbReference type="ARBA" id="ARBA00023040"/>
    </source>
</evidence>
<comment type="similarity">
    <text evidence="10">Belongs to the G-protein coupled receptor 1 family.</text>
</comment>
<dbReference type="AlphaFoldDB" id="A0A6P3VDS2"/>
<dbReference type="PROSITE" id="PS50262">
    <property type="entry name" value="G_PROTEIN_RECEP_F1_2"/>
    <property type="match status" value="1"/>
</dbReference>
<dbReference type="InterPro" id="IPR017452">
    <property type="entry name" value="GPCR_Rhodpsn_7TM"/>
</dbReference>
<dbReference type="PRINTS" id="PR00237">
    <property type="entry name" value="GPCRRHODOPSN"/>
</dbReference>
<feature type="transmembrane region" description="Helical" evidence="11">
    <location>
        <begin position="26"/>
        <end position="47"/>
    </location>
</feature>
<keyword evidence="6 11" id="KW-0472">Membrane</keyword>
<organism evidence="13 14">
    <name type="scientific">Octodon degus</name>
    <name type="common">Degu</name>
    <name type="synonym">Sciurus degus</name>
    <dbReference type="NCBI Taxonomy" id="10160"/>
    <lineage>
        <taxon>Eukaryota</taxon>
        <taxon>Metazoa</taxon>
        <taxon>Chordata</taxon>
        <taxon>Craniata</taxon>
        <taxon>Vertebrata</taxon>
        <taxon>Euteleostomi</taxon>
        <taxon>Mammalia</taxon>
        <taxon>Eutheria</taxon>
        <taxon>Euarchontoglires</taxon>
        <taxon>Glires</taxon>
        <taxon>Rodentia</taxon>
        <taxon>Hystricomorpha</taxon>
        <taxon>Octodontidae</taxon>
        <taxon>Octodon</taxon>
    </lineage>
</organism>
<evidence type="ECO:0000313" key="13">
    <source>
        <dbReference type="Proteomes" id="UP000515203"/>
    </source>
</evidence>
<evidence type="ECO:0000256" key="10">
    <source>
        <dbReference type="RuleBase" id="RU000688"/>
    </source>
</evidence>
<dbReference type="GO" id="GO:0004984">
    <property type="term" value="F:olfactory receptor activity"/>
    <property type="evidence" value="ECO:0007669"/>
    <property type="project" value="InterPro"/>
</dbReference>
<keyword evidence="13" id="KW-1185">Reference proteome</keyword>
<dbReference type="SUPFAM" id="SSF81321">
    <property type="entry name" value="Family A G protein-coupled receptor-like"/>
    <property type="match status" value="1"/>
</dbReference>
<dbReference type="InterPro" id="IPR000276">
    <property type="entry name" value="GPCR_Rhodpsn"/>
</dbReference>
<dbReference type="InterPro" id="IPR000725">
    <property type="entry name" value="Olfact_rcpt"/>
</dbReference>
<dbReference type="InParanoid" id="A0A6P3VDS2"/>
<feature type="transmembrane region" description="Helical" evidence="11">
    <location>
        <begin position="98"/>
        <end position="120"/>
    </location>
</feature>
<dbReference type="PRINTS" id="PR00245">
    <property type="entry name" value="OLFACTORYR"/>
</dbReference>
<proteinExistence type="inferred from homology"/>
<evidence type="ECO:0000256" key="1">
    <source>
        <dbReference type="ARBA" id="ARBA00004651"/>
    </source>
</evidence>
<dbReference type="Proteomes" id="UP000515203">
    <property type="component" value="Unplaced"/>
</dbReference>
<keyword evidence="7 10" id="KW-0675">Receptor</keyword>
<keyword evidence="2 11" id="KW-1003">Cell membrane</keyword>
<dbReference type="PANTHER" id="PTHR48001">
    <property type="entry name" value="OLFACTORY RECEPTOR"/>
    <property type="match status" value="1"/>
</dbReference>
<evidence type="ECO:0000313" key="14">
    <source>
        <dbReference type="RefSeq" id="XP_012373248.1"/>
    </source>
</evidence>
<dbReference type="Pfam" id="PF13853">
    <property type="entry name" value="7tm_4"/>
    <property type="match status" value="1"/>
</dbReference>
<dbReference type="Gene3D" id="1.20.1070.10">
    <property type="entry name" value="Rhodopsin 7-helix transmembrane proteins"/>
    <property type="match status" value="1"/>
</dbReference>
<reference evidence="14" key="1">
    <citation type="submission" date="2025-08" db="UniProtKB">
        <authorList>
            <consortium name="RefSeq"/>
        </authorList>
    </citation>
    <scope>IDENTIFICATION</scope>
</reference>
<evidence type="ECO:0000256" key="4">
    <source>
        <dbReference type="ARBA" id="ARBA00022989"/>
    </source>
</evidence>
<keyword evidence="5 10" id="KW-0297">G-protein coupled receptor</keyword>
<feature type="domain" description="G-protein coupled receptors family 1 profile" evidence="12">
    <location>
        <begin position="41"/>
        <end position="273"/>
    </location>
</feature>
<name>A0A6P3VDS2_OCTDE</name>
<evidence type="ECO:0000256" key="6">
    <source>
        <dbReference type="ARBA" id="ARBA00023136"/>
    </source>
</evidence>
<gene>
    <name evidence="14" type="primary">LOC101588323</name>
</gene>
<dbReference type="GO" id="GO:0005886">
    <property type="term" value="C:plasma membrane"/>
    <property type="evidence" value="ECO:0007669"/>
    <property type="project" value="UniProtKB-SubCell"/>
</dbReference>
<evidence type="ECO:0000256" key="7">
    <source>
        <dbReference type="ARBA" id="ARBA00023170"/>
    </source>
</evidence>
<feature type="transmembrane region" description="Helical" evidence="11">
    <location>
        <begin position="140"/>
        <end position="158"/>
    </location>
</feature>
<evidence type="ECO:0000256" key="3">
    <source>
        <dbReference type="ARBA" id="ARBA00022692"/>
    </source>
</evidence>
<dbReference type="GO" id="GO:0004930">
    <property type="term" value="F:G protein-coupled receptor activity"/>
    <property type="evidence" value="ECO:0007669"/>
    <property type="project" value="UniProtKB-KW"/>
</dbReference>
<accession>A0A6P3VDS2</accession>
<keyword evidence="3 10" id="KW-0812">Transmembrane</keyword>
<dbReference type="PROSITE" id="PS00237">
    <property type="entry name" value="G_PROTEIN_RECEP_F1_1"/>
    <property type="match status" value="1"/>
</dbReference>
<evidence type="ECO:0000256" key="8">
    <source>
        <dbReference type="ARBA" id="ARBA00023224"/>
    </source>
</evidence>
<protein>
    <recommendedName>
        <fullName evidence="11">Olfactory receptor</fullName>
    </recommendedName>
</protein>
<evidence type="ECO:0000259" key="12">
    <source>
        <dbReference type="PROSITE" id="PS50262"/>
    </source>
</evidence>
<feature type="transmembrane region" description="Helical" evidence="11">
    <location>
        <begin position="196"/>
        <end position="217"/>
    </location>
</feature>
<feature type="transmembrane region" description="Helical" evidence="11">
    <location>
        <begin position="238"/>
        <end position="259"/>
    </location>
</feature>